<evidence type="ECO:0000313" key="2">
    <source>
        <dbReference type="EMBL" id="EJK67863.1"/>
    </source>
</evidence>
<proteinExistence type="predicted"/>
<gene>
    <name evidence="2" type="ORF">THAOC_11039</name>
</gene>
<sequence>MKLARRCFAAQDAVDDAQYLAMPSEFLRGQRRAHAMAEESEGVPGPSGGVRRTRTWDDRGDGRAGGADGTIRHSASFGPSCIRQHGHAGGVRELHHENRRLDLRRGGIASLGGVLSTDDAVPSSGREPPKTSKERDEIGRLNGELAECRAEIGRLRSAMARHSRGPGRSQLVLNRSMLSDSESDDGDANGGAPAVALSPSQGDESYVRWQRRFEREMELECRREILLLRASLEKANRRLAAVGGGDGGDAGGAPFASDIEPIATSGDDDGVFLRIAEDLENDNDGPEDGGRARAAKRTCH</sequence>
<feature type="compositionally biased region" description="Basic and acidic residues" evidence="1">
    <location>
        <begin position="127"/>
        <end position="139"/>
    </location>
</feature>
<keyword evidence="3" id="KW-1185">Reference proteome</keyword>
<name>K0SNK7_THAOC</name>
<feature type="compositionally biased region" description="Acidic residues" evidence="1">
    <location>
        <begin position="278"/>
        <end position="287"/>
    </location>
</feature>
<feature type="region of interest" description="Disordered" evidence="1">
    <location>
        <begin position="178"/>
        <end position="201"/>
    </location>
</feature>
<protein>
    <submittedName>
        <fullName evidence="2">Uncharacterized protein</fullName>
    </submittedName>
</protein>
<evidence type="ECO:0000256" key="1">
    <source>
        <dbReference type="SAM" id="MobiDB-lite"/>
    </source>
</evidence>
<dbReference type="eggNOG" id="ENOG502RVMS">
    <property type="taxonomic scope" value="Eukaryota"/>
</dbReference>
<dbReference type="EMBL" id="AGNL01012498">
    <property type="protein sequence ID" value="EJK67863.1"/>
    <property type="molecule type" value="Genomic_DNA"/>
</dbReference>
<dbReference type="AlphaFoldDB" id="K0SNK7"/>
<feature type="region of interest" description="Disordered" evidence="1">
    <location>
        <begin position="112"/>
        <end position="140"/>
    </location>
</feature>
<reference evidence="2 3" key="1">
    <citation type="journal article" date="2012" name="Genome Biol.">
        <title>Genome and low-iron response of an oceanic diatom adapted to chronic iron limitation.</title>
        <authorList>
            <person name="Lommer M."/>
            <person name="Specht M."/>
            <person name="Roy A.S."/>
            <person name="Kraemer L."/>
            <person name="Andreson R."/>
            <person name="Gutowska M.A."/>
            <person name="Wolf J."/>
            <person name="Bergner S.V."/>
            <person name="Schilhabel M.B."/>
            <person name="Klostermeier U.C."/>
            <person name="Beiko R.G."/>
            <person name="Rosenstiel P."/>
            <person name="Hippler M."/>
            <person name="Laroche J."/>
        </authorList>
    </citation>
    <scope>NUCLEOTIDE SEQUENCE [LARGE SCALE GENOMIC DNA]</scope>
    <source>
        <strain evidence="2 3">CCMP1005</strain>
    </source>
</reference>
<feature type="region of interest" description="Disordered" evidence="1">
    <location>
        <begin position="278"/>
        <end position="300"/>
    </location>
</feature>
<accession>K0SNK7</accession>
<evidence type="ECO:0000313" key="3">
    <source>
        <dbReference type="Proteomes" id="UP000266841"/>
    </source>
</evidence>
<dbReference type="Proteomes" id="UP000266841">
    <property type="component" value="Unassembled WGS sequence"/>
</dbReference>
<feature type="region of interest" description="Disordered" evidence="1">
    <location>
        <begin position="37"/>
        <end position="76"/>
    </location>
</feature>
<organism evidence="2 3">
    <name type="scientific">Thalassiosira oceanica</name>
    <name type="common">Marine diatom</name>
    <dbReference type="NCBI Taxonomy" id="159749"/>
    <lineage>
        <taxon>Eukaryota</taxon>
        <taxon>Sar</taxon>
        <taxon>Stramenopiles</taxon>
        <taxon>Ochrophyta</taxon>
        <taxon>Bacillariophyta</taxon>
        <taxon>Coscinodiscophyceae</taxon>
        <taxon>Thalassiosirophycidae</taxon>
        <taxon>Thalassiosirales</taxon>
        <taxon>Thalassiosiraceae</taxon>
        <taxon>Thalassiosira</taxon>
    </lineage>
</organism>
<comment type="caution">
    <text evidence="2">The sequence shown here is derived from an EMBL/GenBank/DDBJ whole genome shotgun (WGS) entry which is preliminary data.</text>
</comment>